<keyword evidence="2" id="KW-1185">Reference proteome</keyword>
<evidence type="ECO:0000313" key="2">
    <source>
        <dbReference type="Proteomes" id="UP000035930"/>
    </source>
</evidence>
<sequence length="25" mass="3205">MMVSFFIDNFYNILYFVVFREYSCR</sequence>
<dbReference type="Proteomes" id="UP000035930">
    <property type="component" value="Chromosome"/>
</dbReference>
<reference evidence="1" key="1">
    <citation type="submission" date="2017-08" db="EMBL/GenBank/DDBJ databases">
        <title>Complete Genome Sequence of Francisella noatunensis subsp. orientalis strain FNO190.</title>
        <authorList>
            <person name="Pereira F.L."/>
            <person name="Goncalves L.A."/>
            <person name="Guilherme T.C."/>
            <person name="Soares S.C."/>
            <person name="Dorella F.A."/>
            <person name="Carvalho A.F."/>
            <person name="Leibowitz M.P."/>
            <person name="Leal C.A.G."/>
            <person name="Azevedo V.A.C."/>
            <person name="Figueiredo H.C.P."/>
        </authorList>
    </citation>
    <scope>NUCLEOTIDE SEQUENCE</scope>
    <source>
        <strain evidence="1">FNO190</strain>
    </source>
</reference>
<accession>A0ABM5U7Z7</accession>
<protein>
    <submittedName>
        <fullName evidence="1">Uncharacterized protein</fullName>
    </submittedName>
</protein>
<gene>
    <name evidence="1" type="ORF">FNO190_1557</name>
</gene>
<dbReference type="EMBL" id="CP011923">
    <property type="protein sequence ID" value="AKN89175.1"/>
    <property type="molecule type" value="Genomic_DNA"/>
</dbReference>
<name>A0ABM5U7Z7_9GAMM</name>
<evidence type="ECO:0000313" key="1">
    <source>
        <dbReference type="EMBL" id="AKN89175.1"/>
    </source>
</evidence>
<organism evidence="1 2">
    <name type="scientific">Francisella orientalis</name>
    <dbReference type="NCBI Taxonomy" id="299583"/>
    <lineage>
        <taxon>Bacteria</taxon>
        <taxon>Pseudomonadati</taxon>
        <taxon>Pseudomonadota</taxon>
        <taxon>Gammaproteobacteria</taxon>
        <taxon>Thiotrichales</taxon>
        <taxon>Francisellaceae</taxon>
        <taxon>Francisella</taxon>
    </lineage>
</organism>
<proteinExistence type="predicted"/>